<evidence type="ECO:0000313" key="10">
    <source>
        <dbReference type="EMBL" id="EMD17475.1"/>
    </source>
</evidence>
<dbReference type="Gene3D" id="2.60.200.40">
    <property type="match status" value="1"/>
</dbReference>
<keyword evidence="4" id="KW-0547">Nucleotide-binding</keyword>
<dbReference type="SUPFAM" id="SSF111331">
    <property type="entry name" value="NAD kinase/diacylglycerol kinase-like"/>
    <property type="match status" value="1"/>
</dbReference>
<organism evidence="10 11">
    <name type="scientific">Eggerthia catenaformis OT 569 = DSM 20559</name>
    <dbReference type="NCBI Taxonomy" id="999415"/>
    <lineage>
        <taxon>Bacteria</taxon>
        <taxon>Bacillati</taxon>
        <taxon>Bacillota</taxon>
        <taxon>Erysipelotrichia</taxon>
        <taxon>Erysipelotrichales</taxon>
        <taxon>Coprobacillaceae</taxon>
        <taxon>Eggerthia</taxon>
    </lineage>
</organism>
<comment type="similarity">
    <text evidence="2">Belongs to the diacylglycerol/lipid kinase family.</text>
</comment>
<keyword evidence="7" id="KW-0444">Lipid biosynthesis</keyword>
<dbReference type="EMBL" id="AGEJ01000005">
    <property type="protein sequence ID" value="EMD17475.1"/>
    <property type="molecule type" value="Genomic_DNA"/>
</dbReference>
<evidence type="ECO:0000256" key="2">
    <source>
        <dbReference type="ARBA" id="ARBA00005983"/>
    </source>
</evidence>
<evidence type="ECO:0000256" key="3">
    <source>
        <dbReference type="ARBA" id="ARBA00022679"/>
    </source>
</evidence>
<keyword evidence="3" id="KW-0808">Transferase</keyword>
<dbReference type="Proteomes" id="UP000011758">
    <property type="component" value="Unassembled WGS sequence"/>
</dbReference>
<dbReference type="Gene3D" id="3.40.50.10330">
    <property type="entry name" value="Probable inorganic polyphosphate/atp-NAD kinase, domain 1"/>
    <property type="match status" value="1"/>
</dbReference>
<dbReference type="InterPro" id="IPR017438">
    <property type="entry name" value="ATP-NAD_kinase_N"/>
</dbReference>
<reference evidence="10 11" key="1">
    <citation type="submission" date="2013-02" db="EMBL/GenBank/DDBJ databases">
        <title>The Genome Sequence of Lactobacillus catenaformis F0143.</title>
        <authorList>
            <consortium name="The Broad Institute Genome Sequencing Platform"/>
            <person name="Earl A."/>
            <person name="Ward D."/>
            <person name="Feldgarden M."/>
            <person name="Gevers D."/>
            <person name="Izard J."/>
            <person name="Blanton J.M."/>
            <person name="Mathney J."/>
            <person name="Dewhirst F.E."/>
            <person name="Young S.K."/>
            <person name="Zeng Q."/>
            <person name="Gargeya S."/>
            <person name="Fitzgerald M."/>
            <person name="Haas B."/>
            <person name="Abouelleil A."/>
            <person name="Alvarado L."/>
            <person name="Arachchi H.M."/>
            <person name="Berlin A."/>
            <person name="Chapman S.B."/>
            <person name="Gearin G."/>
            <person name="Goldberg J."/>
            <person name="Griggs A."/>
            <person name="Gujja S."/>
            <person name="Hansen M."/>
            <person name="Heiman D."/>
            <person name="Howarth C."/>
            <person name="Larimer J."/>
            <person name="Lui A."/>
            <person name="MacDonald P.J.P."/>
            <person name="McCowen C."/>
            <person name="Montmayeur A."/>
            <person name="Murphy C."/>
            <person name="Neiman D."/>
            <person name="Pearson M."/>
            <person name="Priest M."/>
            <person name="Roberts A."/>
            <person name="Saif S."/>
            <person name="Shea T."/>
            <person name="Sisk P."/>
            <person name="Stolte C."/>
            <person name="Sykes S."/>
            <person name="Wortman J."/>
            <person name="Nusbaum C."/>
            <person name="Birren B."/>
        </authorList>
    </citation>
    <scope>NUCLEOTIDE SEQUENCE [LARGE SCALE GENOMIC DNA]</scope>
    <source>
        <strain evidence="10 11">OT 569</strain>
    </source>
</reference>
<dbReference type="BioCyc" id="ECAT999415-HMP:GTTI-272-MONOMER"/>
<accession>M2Q3L7</accession>
<dbReference type="PANTHER" id="PTHR12358:SF54">
    <property type="entry name" value="SPHINGOSINE KINASE RELATED PROTEIN"/>
    <property type="match status" value="1"/>
</dbReference>
<evidence type="ECO:0000256" key="5">
    <source>
        <dbReference type="ARBA" id="ARBA00022777"/>
    </source>
</evidence>
<name>M2Q3L7_9FIRM</name>
<evidence type="ECO:0000313" key="11">
    <source>
        <dbReference type="Proteomes" id="UP000011758"/>
    </source>
</evidence>
<comment type="caution">
    <text evidence="10">The sequence shown here is derived from an EMBL/GenBank/DDBJ whole genome shotgun (WGS) entry which is preliminary data.</text>
</comment>
<evidence type="ECO:0000256" key="6">
    <source>
        <dbReference type="ARBA" id="ARBA00022840"/>
    </source>
</evidence>
<proteinExistence type="inferred from homology"/>
<sequence length="279" mass="32012">MKHIFLLKTPEFIPVIHEVMKGYDYVIRVSQYSHHVDKIIREYKEPARFYSIGGDGFFNQVIQNLVNTEHEVVIIPKGTGNDFSRSVNQSSDPKQVLIDSLNKESVLIDTVSVNDVYAVNSICFSLDALIANSIHEHSDKTKNSSRYFLSVFTKIRHYPFHHVKIIENEKVIYDDQTTLCTFMNGQYYGGGIQIAPKASLQDGLLNVFIIPKILKRNVPFYAAKILTHHMNKIKDSLSFKTKEVYVYTKICNIDGEEIEASSYHLKVNPHSLRVIQTKK</sequence>
<dbReference type="Pfam" id="PF19279">
    <property type="entry name" value="YegS_C"/>
    <property type="match status" value="1"/>
</dbReference>
<dbReference type="InterPro" id="IPR045540">
    <property type="entry name" value="YegS/DAGK_C"/>
</dbReference>
<dbReference type="GO" id="GO:0005524">
    <property type="term" value="F:ATP binding"/>
    <property type="evidence" value="ECO:0007669"/>
    <property type="project" value="UniProtKB-KW"/>
</dbReference>
<dbReference type="AlphaFoldDB" id="M2Q3L7"/>
<dbReference type="GO" id="GO:0008654">
    <property type="term" value="P:phospholipid biosynthetic process"/>
    <property type="evidence" value="ECO:0007669"/>
    <property type="project" value="UniProtKB-KW"/>
</dbReference>
<dbReference type="GO" id="GO:0016301">
    <property type="term" value="F:kinase activity"/>
    <property type="evidence" value="ECO:0007669"/>
    <property type="project" value="UniProtKB-KW"/>
</dbReference>
<dbReference type="eggNOG" id="COG1597">
    <property type="taxonomic scope" value="Bacteria"/>
</dbReference>
<keyword evidence="11" id="KW-1185">Reference proteome</keyword>
<dbReference type="STRING" id="999415.HMPREF9943_00262"/>
<dbReference type="RefSeq" id="WP_004801319.1">
    <property type="nucleotide sequence ID" value="NZ_KB446646.1"/>
</dbReference>
<feature type="domain" description="DAGKc" evidence="9">
    <location>
        <begin position="1"/>
        <end position="117"/>
    </location>
</feature>
<dbReference type="InterPro" id="IPR016064">
    <property type="entry name" value="NAD/diacylglycerol_kinase_sf"/>
</dbReference>
<dbReference type="Pfam" id="PF00781">
    <property type="entry name" value="DAGK_cat"/>
    <property type="match status" value="1"/>
</dbReference>
<dbReference type="PANTHER" id="PTHR12358">
    <property type="entry name" value="SPHINGOSINE KINASE"/>
    <property type="match status" value="1"/>
</dbReference>
<evidence type="ECO:0000256" key="1">
    <source>
        <dbReference type="ARBA" id="ARBA00001946"/>
    </source>
</evidence>
<evidence type="ECO:0000259" key="9">
    <source>
        <dbReference type="PROSITE" id="PS50146"/>
    </source>
</evidence>
<dbReference type="OrthoDB" id="9786026at2"/>
<keyword evidence="7" id="KW-0594">Phospholipid biosynthesis</keyword>
<keyword evidence="6" id="KW-0067">ATP-binding</keyword>
<keyword evidence="5" id="KW-0418">Kinase</keyword>
<comment type="cofactor">
    <cofactor evidence="1">
        <name>Mg(2+)</name>
        <dbReference type="ChEBI" id="CHEBI:18420"/>
    </cofactor>
</comment>
<dbReference type="InterPro" id="IPR001206">
    <property type="entry name" value="Diacylglycerol_kinase_cat_dom"/>
</dbReference>
<gene>
    <name evidence="10" type="ORF">HMPREF9943_00262</name>
</gene>
<dbReference type="PROSITE" id="PS50146">
    <property type="entry name" value="DAGK"/>
    <property type="match status" value="1"/>
</dbReference>
<evidence type="ECO:0000256" key="8">
    <source>
        <dbReference type="ARBA" id="ARBA00023264"/>
    </source>
</evidence>
<dbReference type="InterPro" id="IPR050187">
    <property type="entry name" value="Lipid_Phosphate_FormReg"/>
</dbReference>
<evidence type="ECO:0000256" key="7">
    <source>
        <dbReference type="ARBA" id="ARBA00023209"/>
    </source>
</evidence>
<keyword evidence="7" id="KW-0443">Lipid metabolism</keyword>
<evidence type="ECO:0000256" key="4">
    <source>
        <dbReference type="ARBA" id="ARBA00022741"/>
    </source>
</evidence>
<protein>
    <recommendedName>
        <fullName evidence="9">DAGKc domain-containing protein</fullName>
    </recommendedName>
</protein>
<keyword evidence="8" id="KW-1208">Phospholipid metabolism</keyword>